<reference evidence="2" key="2">
    <citation type="submission" date="2022-10" db="EMBL/GenBank/DDBJ databases">
        <authorList>
            <consortium name="ENA_rothamsted_submissions"/>
            <consortium name="culmorum"/>
            <person name="King R."/>
        </authorList>
    </citation>
    <scope>NUCLEOTIDE SEQUENCE</scope>
</reference>
<protein>
    <submittedName>
        <fullName evidence="2">Uncharacterized protein</fullName>
    </submittedName>
</protein>
<dbReference type="PANTHER" id="PTHR24322:SF748">
    <property type="entry name" value="FI23927P1-RELATED"/>
    <property type="match status" value="1"/>
</dbReference>
<dbReference type="EMBL" id="OU895878">
    <property type="protein sequence ID" value="CAG9803454.1"/>
    <property type="molecule type" value="Genomic_DNA"/>
</dbReference>
<name>A0A9N9WSF9_9DIPT</name>
<dbReference type="SUPFAM" id="SSF51735">
    <property type="entry name" value="NAD(P)-binding Rossmann-fold domains"/>
    <property type="match status" value="1"/>
</dbReference>
<keyword evidence="1" id="KW-0472">Membrane</keyword>
<reference evidence="2" key="1">
    <citation type="submission" date="2022-01" db="EMBL/GenBank/DDBJ databases">
        <authorList>
            <person name="King R."/>
        </authorList>
    </citation>
    <scope>NUCLEOTIDE SEQUENCE</scope>
</reference>
<dbReference type="GO" id="GO:0005811">
    <property type="term" value="C:lipid droplet"/>
    <property type="evidence" value="ECO:0007669"/>
    <property type="project" value="TreeGrafter"/>
</dbReference>
<feature type="transmembrane region" description="Helical" evidence="1">
    <location>
        <begin position="20"/>
        <end position="48"/>
    </location>
</feature>
<keyword evidence="1" id="KW-1133">Transmembrane helix</keyword>
<keyword evidence="3" id="KW-1185">Reference proteome</keyword>
<evidence type="ECO:0000313" key="3">
    <source>
        <dbReference type="Proteomes" id="UP001153620"/>
    </source>
</evidence>
<dbReference type="InterPro" id="IPR036291">
    <property type="entry name" value="NAD(P)-bd_dom_sf"/>
</dbReference>
<dbReference type="Gene3D" id="3.40.50.720">
    <property type="entry name" value="NAD(P)-binding Rossmann-like Domain"/>
    <property type="match status" value="1"/>
</dbReference>
<dbReference type="GO" id="GO:0016616">
    <property type="term" value="F:oxidoreductase activity, acting on the CH-OH group of donors, NAD or NADP as acceptor"/>
    <property type="evidence" value="ECO:0007669"/>
    <property type="project" value="TreeGrafter"/>
</dbReference>
<dbReference type="PANTHER" id="PTHR24322">
    <property type="entry name" value="PKSB"/>
    <property type="match status" value="1"/>
</dbReference>
<dbReference type="Proteomes" id="UP001153620">
    <property type="component" value="Chromosome 2"/>
</dbReference>
<evidence type="ECO:0000256" key="1">
    <source>
        <dbReference type="SAM" id="Phobius"/>
    </source>
</evidence>
<dbReference type="AlphaFoldDB" id="A0A9N9WSF9"/>
<sequence length="304" mass="34268">MSADKRNNKIKESMAEQMTAFLSLIFAVILISIIAIPQVLQALFRLIYCNRKNRKSIRGKLAIVTGAERENELMKFISLKLADLGCNLAIVGDNIKDEKEMNFINDLKNKEVDVKYFSVSSGNLQEIGRIYQSLVTEFGNIDMLINVPKLIKNEEVSQQSESKLTTELNNNFNSTMFSTLSIVDVMRNQKNQGHIVTISPTAGLSVIPEKYPFYSAFYSFMKSIRGFVDSARLGQKIQTTFILPCCITNGMIFSDFINKYLNFLPMTSQAVADCVVDAILNNEALIQVPSNLTNLSRLLRKLIF</sequence>
<proteinExistence type="predicted"/>
<dbReference type="InterPro" id="IPR002347">
    <property type="entry name" value="SDR_fam"/>
</dbReference>
<accession>A0A9N9WSF9</accession>
<dbReference type="Pfam" id="PF00106">
    <property type="entry name" value="adh_short"/>
    <property type="match status" value="1"/>
</dbReference>
<organism evidence="2 3">
    <name type="scientific">Chironomus riparius</name>
    <dbReference type="NCBI Taxonomy" id="315576"/>
    <lineage>
        <taxon>Eukaryota</taxon>
        <taxon>Metazoa</taxon>
        <taxon>Ecdysozoa</taxon>
        <taxon>Arthropoda</taxon>
        <taxon>Hexapoda</taxon>
        <taxon>Insecta</taxon>
        <taxon>Pterygota</taxon>
        <taxon>Neoptera</taxon>
        <taxon>Endopterygota</taxon>
        <taxon>Diptera</taxon>
        <taxon>Nematocera</taxon>
        <taxon>Chironomoidea</taxon>
        <taxon>Chironomidae</taxon>
        <taxon>Chironominae</taxon>
        <taxon>Chironomus</taxon>
    </lineage>
</organism>
<keyword evidence="1" id="KW-0812">Transmembrane</keyword>
<dbReference type="OrthoDB" id="9990032at2759"/>
<evidence type="ECO:0000313" key="2">
    <source>
        <dbReference type="EMBL" id="CAG9803454.1"/>
    </source>
</evidence>
<gene>
    <name evidence="2" type="ORF">CHIRRI_LOCUS6354</name>
</gene>